<evidence type="ECO:0000256" key="1">
    <source>
        <dbReference type="ARBA" id="ARBA00022676"/>
    </source>
</evidence>
<gene>
    <name evidence="4" type="ORF">E4186_07585</name>
</gene>
<dbReference type="GO" id="GO:0016758">
    <property type="term" value="F:hexosyltransferase activity"/>
    <property type="evidence" value="ECO:0007669"/>
    <property type="project" value="UniProtKB-ARBA"/>
</dbReference>
<keyword evidence="1" id="KW-0328">Glycosyltransferase</keyword>
<dbReference type="Gene3D" id="3.90.550.10">
    <property type="entry name" value="Spore Coat Polysaccharide Biosynthesis Protein SpsA, Chain A"/>
    <property type="match status" value="1"/>
</dbReference>
<evidence type="ECO:0000313" key="4">
    <source>
        <dbReference type="EMBL" id="QJT30067.1"/>
    </source>
</evidence>
<dbReference type="Pfam" id="PF00535">
    <property type="entry name" value="Glycos_transf_2"/>
    <property type="match status" value="1"/>
</dbReference>
<dbReference type="InterPro" id="IPR001173">
    <property type="entry name" value="Glyco_trans_2-like"/>
</dbReference>
<dbReference type="PANTHER" id="PTHR22916:SF51">
    <property type="entry name" value="GLYCOSYLTRANSFERASE EPSH-RELATED"/>
    <property type="match status" value="1"/>
</dbReference>
<protein>
    <submittedName>
        <fullName evidence="4">Glycosyltransferase</fullName>
    </submittedName>
</protein>
<sequence>MHNQTSLQIITPKVSVIVPVYNTELYVERAIVSLMEQTLDDVQFIIINDGSKDNSLAIIKQVIARYPTRQAQVTLISRENLGVAATRAQGMELATGDYVIHLDSDDWAELSWLEIMHNKAVEDDADVVICDYYTVYKNTKNIFRQEIELTNIESIRKLLSGGVSNSNCDKLVRRELFVENSISFHAGYDMGEDFLVTFLVLLNSRTVSKVDTPLYFYNKTNETSLTKKYTKKSFDDLISIINLLETYLHNSGNFNAVEFELNLFKLTAISLHIIHSSGNSNCINYAFNLYPNANKYIISSKMKFLKIIYFLHSLRLTFLCKYVVDMWRFKCS</sequence>
<feature type="domain" description="Glycosyltransferase 2-like" evidence="3">
    <location>
        <begin position="15"/>
        <end position="177"/>
    </location>
</feature>
<accession>A0AAE7AFB9</accession>
<dbReference type="EMBL" id="CP038444">
    <property type="protein sequence ID" value="QJT30067.1"/>
    <property type="molecule type" value="Genomic_DNA"/>
</dbReference>
<evidence type="ECO:0000313" key="5">
    <source>
        <dbReference type="Proteomes" id="UP000502006"/>
    </source>
</evidence>
<keyword evidence="2" id="KW-0808">Transferase</keyword>
<evidence type="ECO:0000256" key="2">
    <source>
        <dbReference type="ARBA" id="ARBA00022679"/>
    </source>
</evidence>
<dbReference type="RefSeq" id="WP_171268828.1">
    <property type="nucleotide sequence ID" value="NZ_CP038444.1"/>
</dbReference>
<dbReference type="InterPro" id="IPR029044">
    <property type="entry name" value="Nucleotide-diphossugar_trans"/>
</dbReference>
<proteinExistence type="predicted"/>
<reference evidence="4 5" key="1">
    <citation type="submission" date="2019-03" db="EMBL/GenBank/DDBJ databases">
        <title>Novel transposon Tn6433 accelerates the dissemination of tet(E) in Aeromonas from aerobic biofilm under oxytetracycline stress.</title>
        <authorList>
            <person name="Shi Y."/>
            <person name="Tian Z."/>
            <person name="Zhang Y."/>
            <person name="Zhang H."/>
            <person name="Yang M."/>
        </authorList>
    </citation>
    <scope>NUCLEOTIDE SEQUENCE [LARGE SCALE GENOMIC DNA]</scope>
    <source>
        <strain evidence="4 5">T5-8</strain>
    </source>
</reference>
<organism evidence="4 5">
    <name type="scientific">Aeromonas media</name>
    <dbReference type="NCBI Taxonomy" id="651"/>
    <lineage>
        <taxon>Bacteria</taxon>
        <taxon>Pseudomonadati</taxon>
        <taxon>Pseudomonadota</taxon>
        <taxon>Gammaproteobacteria</taxon>
        <taxon>Aeromonadales</taxon>
        <taxon>Aeromonadaceae</taxon>
        <taxon>Aeromonas</taxon>
    </lineage>
</organism>
<name>A0AAE7AFB9_AERME</name>
<dbReference type="AlphaFoldDB" id="A0AAE7AFB9"/>
<dbReference type="Proteomes" id="UP000502006">
    <property type="component" value="Chromosome"/>
</dbReference>
<dbReference type="CDD" id="cd00761">
    <property type="entry name" value="Glyco_tranf_GTA_type"/>
    <property type="match status" value="1"/>
</dbReference>
<evidence type="ECO:0000259" key="3">
    <source>
        <dbReference type="Pfam" id="PF00535"/>
    </source>
</evidence>
<dbReference type="SUPFAM" id="SSF53448">
    <property type="entry name" value="Nucleotide-diphospho-sugar transferases"/>
    <property type="match status" value="1"/>
</dbReference>
<dbReference type="PANTHER" id="PTHR22916">
    <property type="entry name" value="GLYCOSYLTRANSFERASE"/>
    <property type="match status" value="1"/>
</dbReference>